<sequence length="193" mass="20524">TTFTHAFNVTYANNLQYHPNVILEAVDSNRRIAITSSGDFKADVLNVIPTQSAGKIIKSAGLANHASGRWADVDPISYESTSLSNIHIIGDSQGTGQPKAGHIANAEAKVCADAIIRMLGGAQPYHAPMTNSACYSPISTTTASWATVVYQYNPATQSMTAVPGSSGAASVASNRSYRDMFDWSENLFTDTFA</sequence>
<dbReference type="EMBL" id="DRMS01000040">
    <property type="protein sequence ID" value="HFC91363.1"/>
    <property type="molecule type" value="Genomic_DNA"/>
</dbReference>
<evidence type="ECO:0000259" key="1">
    <source>
        <dbReference type="Pfam" id="PF09242"/>
    </source>
</evidence>
<dbReference type="InterPro" id="IPR016156">
    <property type="entry name" value="FAD/NAD-linked_Rdtase_dimer_sf"/>
</dbReference>
<gene>
    <name evidence="2" type="ORF">ENJ51_00975</name>
</gene>
<name>A0A7V2T0Z2_LEUMU</name>
<dbReference type="Pfam" id="PF09242">
    <property type="entry name" value="FCSD-flav_bind"/>
    <property type="match status" value="1"/>
</dbReference>
<dbReference type="InterPro" id="IPR037092">
    <property type="entry name" value="FlavoCytC_S_DH_flav-bd_sf"/>
</dbReference>
<dbReference type="SUPFAM" id="SSF55424">
    <property type="entry name" value="FAD/NAD-linked reductases, dimerisation (C-terminal) domain"/>
    <property type="match status" value="1"/>
</dbReference>
<organism evidence="2">
    <name type="scientific">Leucothrix mucor</name>
    <dbReference type="NCBI Taxonomy" id="45248"/>
    <lineage>
        <taxon>Bacteria</taxon>
        <taxon>Pseudomonadati</taxon>
        <taxon>Pseudomonadota</taxon>
        <taxon>Gammaproteobacteria</taxon>
        <taxon>Thiotrichales</taxon>
        <taxon>Thiotrichaceae</taxon>
        <taxon>Leucothrix</taxon>
    </lineage>
</organism>
<dbReference type="Gene3D" id="3.90.760.10">
    <property type="entry name" value="Flavocytochrome c sulphide dehydrogenase, flavin-binding domain"/>
    <property type="match status" value="1"/>
</dbReference>
<dbReference type="PANTHER" id="PTHR43755">
    <property type="match status" value="1"/>
</dbReference>
<evidence type="ECO:0000313" key="2">
    <source>
        <dbReference type="EMBL" id="HFC91363.1"/>
    </source>
</evidence>
<dbReference type="InterPro" id="IPR015323">
    <property type="entry name" value="FlavoCytC_S_DH_flav-bd"/>
</dbReference>
<accession>A0A7V2T0Z2</accession>
<dbReference type="SUPFAM" id="SSF51905">
    <property type="entry name" value="FAD/NAD(P)-binding domain"/>
    <property type="match status" value="1"/>
</dbReference>
<feature type="domain" description="Flavocytochrome c sulphide dehydrogenase flavin-binding" evidence="1">
    <location>
        <begin position="127"/>
        <end position="192"/>
    </location>
</feature>
<dbReference type="Gene3D" id="3.50.50.60">
    <property type="entry name" value="FAD/NAD(P)-binding domain"/>
    <property type="match status" value="2"/>
</dbReference>
<proteinExistence type="predicted"/>
<dbReference type="GO" id="GO:0050660">
    <property type="term" value="F:flavin adenine dinucleotide binding"/>
    <property type="evidence" value="ECO:0007669"/>
    <property type="project" value="InterPro"/>
</dbReference>
<dbReference type="AlphaFoldDB" id="A0A7V2T0Z2"/>
<dbReference type="PANTHER" id="PTHR43755:SF1">
    <property type="entry name" value="FAD-DEPENDENT PYRIDINE NUCLEOTIDE-DISULPHIDE OXIDOREDUCTASE"/>
    <property type="match status" value="1"/>
</dbReference>
<reference evidence="2" key="1">
    <citation type="journal article" date="2020" name="mSystems">
        <title>Genome- and Community-Level Interaction Insights into Carbon Utilization and Element Cycling Functions of Hydrothermarchaeota in Hydrothermal Sediment.</title>
        <authorList>
            <person name="Zhou Z."/>
            <person name="Liu Y."/>
            <person name="Xu W."/>
            <person name="Pan J."/>
            <person name="Luo Z.H."/>
            <person name="Li M."/>
        </authorList>
    </citation>
    <scope>NUCLEOTIDE SEQUENCE [LARGE SCALE GENOMIC DNA]</scope>
    <source>
        <strain evidence="2">HyVt-493</strain>
    </source>
</reference>
<dbReference type="InterPro" id="IPR036188">
    <property type="entry name" value="FAD/NAD-bd_sf"/>
</dbReference>
<comment type="caution">
    <text evidence="2">The sequence shown here is derived from an EMBL/GenBank/DDBJ whole genome shotgun (WGS) entry which is preliminary data.</text>
</comment>
<dbReference type="Proteomes" id="UP000885750">
    <property type="component" value="Unassembled WGS sequence"/>
</dbReference>
<feature type="non-terminal residue" evidence="2">
    <location>
        <position position="1"/>
    </location>
</feature>
<protein>
    <submittedName>
        <fullName evidence="2">Pyridine nucleotide-disulfide oxidoreductase</fullName>
    </submittedName>
</protein>
<dbReference type="GO" id="GO:0016491">
    <property type="term" value="F:oxidoreductase activity"/>
    <property type="evidence" value="ECO:0007669"/>
    <property type="project" value="InterPro"/>
</dbReference>
<dbReference type="InterPro" id="IPR052541">
    <property type="entry name" value="SQRD"/>
</dbReference>